<protein>
    <submittedName>
        <fullName evidence="1">Uncharacterized protein</fullName>
    </submittedName>
</protein>
<dbReference type="Proteomes" id="UP000828390">
    <property type="component" value="Unassembled WGS sequence"/>
</dbReference>
<dbReference type="AlphaFoldDB" id="A0A9D4DEE8"/>
<reference evidence="1" key="1">
    <citation type="journal article" date="2019" name="bioRxiv">
        <title>The Genome of the Zebra Mussel, Dreissena polymorpha: A Resource for Invasive Species Research.</title>
        <authorList>
            <person name="McCartney M.A."/>
            <person name="Auch B."/>
            <person name="Kono T."/>
            <person name="Mallez S."/>
            <person name="Zhang Y."/>
            <person name="Obille A."/>
            <person name="Becker A."/>
            <person name="Abrahante J.E."/>
            <person name="Garbe J."/>
            <person name="Badalamenti J.P."/>
            <person name="Herman A."/>
            <person name="Mangelson H."/>
            <person name="Liachko I."/>
            <person name="Sullivan S."/>
            <person name="Sone E.D."/>
            <person name="Koren S."/>
            <person name="Silverstein K.A.T."/>
            <person name="Beckman K.B."/>
            <person name="Gohl D.M."/>
        </authorList>
    </citation>
    <scope>NUCLEOTIDE SEQUENCE</scope>
    <source>
        <strain evidence="1">Duluth1</strain>
        <tissue evidence="1">Whole animal</tissue>
    </source>
</reference>
<evidence type="ECO:0000313" key="2">
    <source>
        <dbReference type="Proteomes" id="UP000828390"/>
    </source>
</evidence>
<comment type="caution">
    <text evidence="1">The sequence shown here is derived from an EMBL/GenBank/DDBJ whole genome shotgun (WGS) entry which is preliminary data.</text>
</comment>
<evidence type="ECO:0000313" key="1">
    <source>
        <dbReference type="EMBL" id="KAH3747468.1"/>
    </source>
</evidence>
<sequence length="78" mass="8337">MPAESLYSYVTLVNRCSDGAVPVVPGAVPVVSSAKPVIAGHCRSFQVTPGSSRRYYTFEYFPGGDPVKPGRCRSSARV</sequence>
<name>A0A9D4DEE8_DREPO</name>
<gene>
    <name evidence="1" type="ORF">DPMN_181895</name>
</gene>
<accession>A0A9D4DEE8</accession>
<dbReference type="EMBL" id="JAIWYP010000010">
    <property type="protein sequence ID" value="KAH3747468.1"/>
    <property type="molecule type" value="Genomic_DNA"/>
</dbReference>
<proteinExistence type="predicted"/>
<keyword evidence="2" id="KW-1185">Reference proteome</keyword>
<reference evidence="1" key="2">
    <citation type="submission" date="2020-11" db="EMBL/GenBank/DDBJ databases">
        <authorList>
            <person name="McCartney M.A."/>
            <person name="Auch B."/>
            <person name="Kono T."/>
            <person name="Mallez S."/>
            <person name="Becker A."/>
            <person name="Gohl D.M."/>
            <person name="Silverstein K.A.T."/>
            <person name="Koren S."/>
            <person name="Bechman K.B."/>
            <person name="Herman A."/>
            <person name="Abrahante J.E."/>
            <person name="Garbe J."/>
        </authorList>
    </citation>
    <scope>NUCLEOTIDE SEQUENCE</scope>
    <source>
        <strain evidence="1">Duluth1</strain>
        <tissue evidence="1">Whole animal</tissue>
    </source>
</reference>
<organism evidence="1 2">
    <name type="scientific">Dreissena polymorpha</name>
    <name type="common">Zebra mussel</name>
    <name type="synonym">Mytilus polymorpha</name>
    <dbReference type="NCBI Taxonomy" id="45954"/>
    <lineage>
        <taxon>Eukaryota</taxon>
        <taxon>Metazoa</taxon>
        <taxon>Spiralia</taxon>
        <taxon>Lophotrochozoa</taxon>
        <taxon>Mollusca</taxon>
        <taxon>Bivalvia</taxon>
        <taxon>Autobranchia</taxon>
        <taxon>Heteroconchia</taxon>
        <taxon>Euheterodonta</taxon>
        <taxon>Imparidentia</taxon>
        <taxon>Neoheterodontei</taxon>
        <taxon>Myida</taxon>
        <taxon>Dreissenoidea</taxon>
        <taxon>Dreissenidae</taxon>
        <taxon>Dreissena</taxon>
    </lineage>
</organism>